<proteinExistence type="predicted"/>
<dbReference type="PANTHER" id="PTHR31778:SF2">
    <property type="entry name" value="BUD SITE SELECTION PROTEIN RAX2"/>
    <property type="match status" value="1"/>
</dbReference>
<dbReference type="InterPro" id="IPR013431">
    <property type="entry name" value="Delta_60_rpt"/>
</dbReference>
<dbReference type="AlphaFoldDB" id="A0A5E8HBS7"/>
<reference evidence="1 2" key="1">
    <citation type="submission" date="2013-04" db="EMBL/GenBank/DDBJ databases">
        <authorList>
            <person name="Harkins D.M."/>
            <person name="Durkin A.S."/>
            <person name="Brinkac L.M."/>
            <person name="Haft D.H."/>
            <person name="Selengut J.D."/>
            <person name="Sanka R."/>
            <person name="DePew J."/>
            <person name="Purushe J."/>
            <person name="Hartskeerl R.A."/>
            <person name="Ahmed A."/>
            <person name="van der Linden H."/>
            <person name="Goris M.G.A."/>
            <person name="Vinetz J.M."/>
            <person name="Sutton G.G."/>
            <person name="Nierman W.C."/>
            <person name="Fouts D.E."/>
        </authorList>
    </citation>
    <scope>NUCLEOTIDE SEQUENCE [LARGE SCALE GENOMIC DNA]</scope>
    <source>
        <strain evidence="1 2">Sao Paulo</strain>
    </source>
</reference>
<accession>A0A5E8HBS7</accession>
<organism evidence="1 2">
    <name type="scientific">Leptospira yanagawae serovar Saopaulo str. Sao Paulo = ATCC 700523</name>
    <dbReference type="NCBI Taxonomy" id="1249483"/>
    <lineage>
        <taxon>Bacteria</taxon>
        <taxon>Pseudomonadati</taxon>
        <taxon>Spirochaetota</taxon>
        <taxon>Spirochaetia</taxon>
        <taxon>Leptospirales</taxon>
        <taxon>Leptospiraceae</taxon>
        <taxon>Leptospira</taxon>
    </lineage>
</organism>
<evidence type="ECO:0000313" key="2">
    <source>
        <dbReference type="Proteomes" id="UP000013996"/>
    </source>
</evidence>
<dbReference type="InterPro" id="IPR011043">
    <property type="entry name" value="Gal_Oxase/kelch_b-propeller"/>
</dbReference>
<dbReference type="GO" id="GO:1902929">
    <property type="term" value="C:plasma membrane of growing cell tip"/>
    <property type="evidence" value="ECO:0007669"/>
    <property type="project" value="TreeGrafter"/>
</dbReference>
<name>A0A5E8HBS7_9LEPT</name>
<dbReference type="Pfam" id="PF17164">
    <property type="entry name" value="DUF5122"/>
    <property type="match status" value="1"/>
</dbReference>
<dbReference type="SUPFAM" id="SSF50965">
    <property type="entry name" value="Galactose oxidase, central domain"/>
    <property type="match status" value="1"/>
</dbReference>
<evidence type="ECO:0000313" key="1">
    <source>
        <dbReference type="EMBL" id="EOQ88664.1"/>
    </source>
</evidence>
<protein>
    <submittedName>
        <fullName evidence="1">Uncharacterized protein</fullName>
    </submittedName>
</protein>
<dbReference type="PANTHER" id="PTHR31778">
    <property type="entry name" value="BUD SITE SELECTION PROTEIN RAX2"/>
    <property type="match status" value="1"/>
</dbReference>
<dbReference type="STRING" id="1249483.LEP1GSC202_2736"/>
<sequence length="773" mass="82543">MEDMRRMAKISFSCFSLILLLTTFTQCKPADLESTCDVKSESFLLASLVRLVTGDRSPSCLPAFSFLEEWGVYDSTSIPKVRSILSYRNHILMGGDFRKVGLSTGSVAVLDKNSGTAIPSRFCPFLKVKGDTYAAVPDGSGGFYIGGYFTHVQGIKRSQVAHILPGCQLDPNFIVTEDASRNVNALHILGDNLYIGGLFTSWGSSPQVNLASVNRYTGELNTSFYIGTINGNVSNIVSFGNSLFIGGDFQDINVFSRDGLAKLNATTGAVDTGFTNQLDPGATVDDLFLGTDPQGSPVIYVGGTFSTPRSNAAAFYPDGTLTSWAPNPNANVEAIQQYENTVYLGGSFTSVLGAPTANFLVGVDNGTGTAVKNDFALDLTVTSLHLIGNQLYALGEFTIAKGITRYHAAAFEVPSGALSNWDPSLDGSLSIPDGAVIPFGNDVVLASNQSGVNLIPKKHFVVFDEATGYPLDNTPEFDFGIVTMHLKGDRLFLGGSFRTINGISRNAFAALDLPHYQLNPMDVQIPGISGDIRAITSGNGQIFFGGSDFTTVSGQTRNRVAAISEETLALTNWNPNVELAGLVSSLLFVGDAVFIGGLYTSLNGNNTIQYYRAVDTVSGTAISLPSTTNYPQSDVSVQTIYEGKIYLGGIFTTILGLGAFTNFAIFDLETNSYLSPNPIYANGYVNAITPAPDGRFLVGGSFTGLNGSTTKPNASAFQTGSYNVLDWAPNPDSTVYTSLYHNGKWYVGGEFKDAFNKAYGGFFRTDLSEPPSN</sequence>
<gene>
    <name evidence="1" type="ORF">LEP1GSC202_2736</name>
</gene>
<dbReference type="Proteomes" id="UP000013996">
    <property type="component" value="Unassembled WGS sequence"/>
</dbReference>
<dbReference type="EMBL" id="AOGX02000016">
    <property type="protein sequence ID" value="EOQ88664.1"/>
    <property type="molecule type" value="Genomic_DNA"/>
</dbReference>
<comment type="caution">
    <text evidence="1">The sequence shown here is derived from an EMBL/GenBank/DDBJ whole genome shotgun (WGS) entry which is preliminary data.</text>
</comment>